<dbReference type="AlphaFoldDB" id="A0A4Y7QB71"/>
<evidence type="ECO:0000313" key="7">
    <source>
        <dbReference type="Proteomes" id="UP000294933"/>
    </source>
</evidence>
<dbReference type="PANTHER" id="PTHR43176">
    <property type="entry name" value="3-HYDROXYISOBUTYRYL-COA HYDROLASE-RELATED"/>
    <property type="match status" value="1"/>
</dbReference>
<dbReference type="PANTHER" id="PTHR43176:SF3">
    <property type="entry name" value="3-HYDROXYISOBUTYRYL-COA HYDROLASE, MITOCHONDRIAL"/>
    <property type="match status" value="1"/>
</dbReference>
<feature type="domain" description="Enoyl-CoA hydratase/isomerase" evidence="5">
    <location>
        <begin position="24"/>
        <end position="364"/>
    </location>
</feature>
<dbReference type="OrthoDB" id="1737613at2759"/>
<keyword evidence="4" id="KW-0175">Coiled coil</keyword>
<evidence type="ECO:0000256" key="4">
    <source>
        <dbReference type="SAM" id="Coils"/>
    </source>
</evidence>
<sequence length="466" mass="52343">MANSTLSLTSEEASVLFETNLASRTYILNREKKLNALNEDMLSLLRPVIQEWDRAELCHIIIGTGKGRAFCAGGDVERVVADAADEESRPKALNFFKQEFEMDHILATLDKPYVAICDGITMGGGVGLVAHAPFRVATENTLYAMPETKIGYAPDVGANHFLSRLDGEIGTFLALTGSPVKGRAVFELGLATHYVPSRRIPQLVGQLATIEERNYDKINETIEEFYEESETLQPHNSISGDIRLALDSAFRYRTVEEIITSLQNIAERSPDEVGDWAKQTLSELTMRSPTSLKVSLEAIRRGKDMNLREVLQMELNIATAFCSGASPDFHTGVTAVIKEKLKTRPAWSPNTVEDVELEMVLKQFFDPSSQYVRRAPQLSLPRADAEPKNFMQFALPTETEIEKILRGQHETSGDLAYDLSALIKKFNSLRRNKRGVEEKLREVTSRHCDIVENDTGYKELRWKTRR</sequence>
<dbReference type="VEuPathDB" id="FungiDB:BD410DRAFT_785661"/>
<evidence type="ECO:0000256" key="1">
    <source>
        <dbReference type="ARBA" id="ARBA00001709"/>
    </source>
</evidence>
<organism evidence="6 7">
    <name type="scientific">Rickenella mellea</name>
    <dbReference type="NCBI Taxonomy" id="50990"/>
    <lineage>
        <taxon>Eukaryota</taxon>
        <taxon>Fungi</taxon>
        <taxon>Dikarya</taxon>
        <taxon>Basidiomycota</taxon>
        <taxon>Agaricomycotina</taxon>
        <taxon>Agaricomycetes</taxon>
        <taxon>Hymenochaetales</taxon>
        <taxon>Rickenellaceae</taxon>
        <taxon>Rickenella</taxon>
    </lineage>
</organism>
<dbReference type="Gene3D" id="3.90.226.10">
    <property type="entry name" value="2-enoyl-CoA Hydratase, Chain A, domain 1"/>
    <property type="match status" value="1"/>
</dbReference>
<dbReference type="Proteomes" id="UP000294933">
    <property type="component" value="Unassembled WGS sequence"/>
</dbReference>
<reference evidence="6 7" key="1">
    <citation type="submission" date="2018-06" db="EMBL/GenBank/DDBJ databases">
        <title>A transcriptomic atlas of mushroom development highlights an independent origin of complex multicellularity.</title>
        <authorList>
            <consortium name="DOE Joint Genome Institute"/>
            <person name="Krizsan K."/>
            <person name="Almasi E."/>
            <person name="Merenyi Z."/>
            <person name="Sahu N."/>
            <person name="Viragh M."/>
            <person name="Koszo T."/>
            <person name="Mondo S."/>
            <person name="Kiss B."/>
            <person name="Balint B."/>
            <person name="Kues U."/>
            <person name="Barry K."/>
            <person name="Hegedus J.C."/>
            <person name="Henrissat B."/>
            <person name="Johnson J."/>
            <person name="Lipzen A."/>
            <person name="Ohm R."/>
            <person name="Nagy I."/>
            <person name="Pangilinan J."/>
            <person name="Yan J."/>
            <person name="Xiong Y."/>
            <person name="Grigoriev I.V."/>
            <person name="Hibbett D.S."/>
            <person name="Nagy L.G."/>
        </authorList>
    </citation>
    <scope>NUCLEOTIDE SEQUENCE [LARGE SCALE GENOMIC DNA]</scope>
    <source>
        <strain evidence="6 7">SZMC22713</strain>
    </source>
</reference>
<comment type="catalytic activity">
    <reaction evidence="1">
        <text>3-hydroxy-2-methylpropanoyl-CoA + H2O = 3-hydroxy-2-methylpropanoate + CoA + H(+)</text>
        <dbReference type="Rhea" id="RHEA:20888"/>
        <dbReference type="ChEBI" id="CHEBI:11805"/>
        <dbReference type="ChEBI" id="CHEBI:15377"/>
        <dbReference type="ChEBI" id="CHEBI:15378"/>
        <dbReference type="ChEBI" id="CHEBI:57287"/>
        <dbReference type="ChEBI" id="CHEBI:57340"/>
        <dbReference type="EC" id="3.1.2.4"/>
    </reaction>
</comment>
<dbReference type="NCBIfam" id="NF004127">
    <property type="entry name" value="PRK05617.1"/>
    <property type="match status" value="1"/>
</dbReference>
<feature type="coiled-coil region" evidence="4">
    <location>
        <begin position="419"/>
        <end position="446"/>
    </location>
</feature>
<name>A0A4Y7QB71_9AGAM</name>
<dbReference type="InterPro" id="IPR029045">
    <property type="entry name" value="ClpP/crotonase-like_dom_sf"/>
</dbReference>
<dbReference type="InterPro" id="IPR032259">
    <property type="entry name" value="HIBYL-CoA-H"/>
</dbReference>
<gene>
    <name evidence="6" type="ORF">BD410DRAFT_785661</name>
</gene>
<dbReference type="EC" id="3.1.2.4" evidence="2"/>
<dbReference type="EMBL" id="ML170165">
    <property type="protein sequence ID" value="TDL24923.1"/>
    <property type="molecule type" value="Genomic_DNA"/>
</dbReference>
<accession>A0A4Y7QB71</accession>
<dbReference type="InterPro" id="IPR045004">
    <property type="entry name" value="ECH_dom"/>
</dbReference>
<evidence type="ECO:0000313" key="6">
    <source>
        <dbReference type="EMBL" id="TDL24923.1"/>
    </source>
</evidence>
<evidence type="ECO:0000256" key="2">
    <source>
        <dbReference type="ARBA" id="ARBA00011915"/>
    </source>
</evidence>
<dbReference type="GO" id="GO:0005739">
    <property type="term" value="C:mitochondrion"/>
    <property type="evidence" value="ECO:0007669"/>
    <property type="project" value="TreeGrafter"/>
</dbReference>
<dbReference type="GO" id="GO:0006574">
    <property type="term" value="P:L-valine catabolic process"/>
    <property type="evidence" value="ECO:0007669"/>
    <property type="project" value="TreeGrafter"/>
</dbReference>
<evidence type="ECO:0000256" key="3">
    <source>
        <dbReference type="ARBA" id="ARBA00022801"/>
    </source>
</evidence>
<dbReference type="STRING" id="50990.A0A4Y7QB71"/>
<dbReference type="GO" id="GO:0003860">
    <property type="term" value="F:3-hydroxyisobutyryl-CoA hydrolase activity"/>
    <property type="evidence" value="ECO:0007669"/>
    <property type="project" value="UniProtKB-EC"/>
</dbReference>
<proteinExistence type="predicted"/>
<dbReference type="Pfam" id="PF16113">
    <property type="entry name" value="ECH_2"/>
    <property type="match status" value="1"/>
</dbReference>
<keyword evidence="7" id="KW-1185">Reference proteome</keyword>
<keyword evidence="3 6" id="KW-0378">Hydrolase</keyword>
<evidence type="ECO:0000259" key="5">
    <source>
        <dbReference type="Pfam" id="PF16113"/>
    </source>
</evidence>
<protein>
    <recommendedName>
        <fullName evidence="2">3-hydroxyisobutyryl-CoA hydrolase</fullName>
        <ecNumber evidence="2">3.1.2.4</ecNumber>
    </recommendedName>
</protein>
<dbReference type="SUPFAM" id="SSF52096">
    <property type="entry name" value="ClpP/crotonase"/>
    <property type="match status" value="1"/>
</dbReference>
<dbReference type="CDD" id="cd06558">
    <property type="entry name" value="crotonase-like"/>
    <property type="match status" value="1"/>
</dbReference>